<dbReference type="GeneID" id="90040963"/>
<reference evidence="2 3" key="1">
    <citation type="submission" date="2024-03" db="EMBL/GenBank/DDBJ databases">
        <title>Genome-scale model development and genomic sequencing of the oleaginous clade Lipomyces.</title>
        <authorList>
            <consortium name="Lawrence Berkeley National Laboratory"/>
            <person name="Czajka J.J."/>
            <person name="Han Y."/>
            <person name="Kim J."/>
            <person name="Mondo S.J."/>
            <person name="Hofstad B.A."/>
            <person name="Robles A."/>
            <person name="Haridas S."/>
            <person name="Riley R."/>
            <person name="LaButti K."/>
            <person name="Pangilinan J."/>
            <person name="Andreopoulos W."/>
            <person name="Lipzen A."/>
            <person name="Yan J."/>
            <person name="Wang M."/>
            <person name="Ng V."/>
            <person name="Grigoriev I.V."/>
            <person name="Spatafora J.W."/>
            <person name="Magnuson J.K."/>
            <person name="Baker S.E."/>
            <person name="Pomraning K.R."/>
        </authorList>
    </citation>
    <scope>NUCLEOTIDE SEQUENCE [LARGE SCALE GENOMIC DNA]</scope>
    <source>
        <strain evidence="2 3">Phaff 52-87</strain>
    </source>
</reference>
<comment type="caution">
    <text evidence="2">The sequence shown here is derived from an EMBL/GenBank/DDBJ whole genome shotgun (WGS) entry which is preliminary data.</text>
</comment>
<feature type="compositionally biased region" description="Basic residues" evidence="1">
    <location>
        <begin position="12"/>
        <end position="24"/>
    </location>
</feature>
<sequence length="230" mass="25336">MERGGGGGGGERRRRKKREGKKKHEALTEDLVHGSQDGGLLTHALHGGESGCIGRVCVFLKSAHGESDERVKEEEEEEERQRESEVTSERGRIKAQGRPPTLPSLCSPHSVPLNSSALHLLHRLSADRHRLLLISQSISHLLLATQPALSLRFCCSLLHSKQYSQRCVLCCAVLRHGCVLYLLRLTVCSVKIAVVYSLTVACRGIDDRYRTDDSLSAVSFLGVLSSRNCC</sequence>
<accession>A0ABR1EZW6</accession>
<feature type="compositionally biased region" description="Basic and acidic residues" evidence="1">
    <location>
        <begin position="67"/>
        <end position="92"/>
    </location>
</feature>
<keyword evidence="3" id="KW-1185">Reference proteome</keyword>
<gene>
    <name evidence="2" type="ORF">BZA70DRAFT_83295</name>
</gene>
<dbReference type="Proteomes" id="UP001498771">
    <property type="component" value="Unassembled WGS sequence"/>
</dbReference>
<feature type="region of interest" description="Disordered" evidence="1">
    <location>
        <begin position="1"/>
        <end position="32"/>
    </location>
</feature>
<organism evidence="2 3">
    <name type="scientific">Myxozyma melibiosi</name>
    <dbReference type="NCBI Taxonomy" id="54550"/>
    <lineage>
        <taxon>Eukaryota</taxon>
        <taxon>Fungi</taxon>
        <taxon>Dikarya</taxon>
        <taxon>Ascomycota</taxon>
        <taxon>Saccharomycotina</taxon>
        <taxon>Lipomycetes</taxon>
        <taxon>Lipomycetales</taxon>
        <taxon>Lipomycetaceae</taxon>
        <taxon>Myxozyma</taxon>
    </lineage>
</organism>
<dbReference type="EMBL" id="JBBJBU010000013">
    <property type="protein sequence ID" value="KAK7203153.1"/>
    <property type="molecule type" value="Genomic_DNA"/>
</dbReference>
<evidence type="ECO:0000313" key="2">
    <source>
        <dbReference type="EMBL" id="KAK7203153.1"/>
    </source>
</evidence>
<protein>
    <submittedName>
        <fullName evidence="2">Uncharacterized protein</fullName>
    </submittedName>
</protein>
<name>A0ABR1EZW6_9ASCO</name>
<dbReference type="RefSeq" id="XP_064766186.1">
    <property type="nucleotide sequence ID" value="XM_064915451.1"/>
</dbReference>
<feature type="region of interest" description="Disordered" evidence="1">
    <location>
        <begin position="67"/>
        <end position="99"/>
    </location>
</feature>
<proteinExistence type="predicted"/>
<evidence type="ECO:0000256" key="1">
    <source>
        <dbReference type="SAM" id="MobiDB-lite"/>
    </source>
</evidence>
<evidence type="ECO:0000313" key="3">
    <source>
        <dbReference type="Proteomes" id="UP001498771"/>
    </source>
</evidence>